<feature type="disulfide bond" evidence="8">
    <location>
        <begin position="148"/>
        <end position="191"/>
    </location>
</feature>
<keyword evidence="6 7" id="KW-0170">Cobalt</keyword>
<dbReference type="OrthoDB" id="6343110at2759"/>
<feature type="chain" id="PRO_5019261176" description="DUF4430 domain-containing protein" evidence="9">
    <location>
        <begin position="21"/>
        <end position="353"/>
    </location>
</feature>
<keyword evidence="11" id="KW-1185">Reference proteome</keyword>
<evidence type="ECO:0000256" key="9">
    <source>
        <dbReference type="SAM" id="SignalP"/>
    </source>
</evidence>
<feature type="binding site" evidence="7">
    <location>
        <position position="225"/>
    </location>
    <ligand>
        <name>cyanocob(III)alamin</name>
        <dbReference type="ChEBI" id="CHEBI:17439"/>
    </ligand>
</feature>
<accession>A0A401SR75</accession>
<dbReference type="GO" id="GO:0031419">
    <property type="term" value="F:cobalamin binding"/>
    <property type="evidence" value="ECO:0007669"/>
    <property type="project" value="InterPro"/>
</dbReference>
<proteinExistence type="inferred from homology"/>
<evidence type="ECO:0000256" key="5">
    <source>
        <dbReference type="ARBA" id="ARBA00022729"/>
    </source>
</evidence>
<dbReference type="AlphaFoldDB" id="A0A401SR75"/>
<evidence type="ECO:0000256" key="1">
    <source>
        <dbReference type="ARBA" id="ARBA00004613"/>
    </source>
</evidence>
<keyword evidence="4" id="KW-0964">Secreted</keyword>
<evidence type="ECO:0000313" key="10">
    <source>
        <dbReference type="EMBL" id="GCC32909.1"/>
    </source>
</evidence>
<evidence type="ECO:0000256" key="7">
    <source>
        <dbReference type="PIRSR" id="PIRSR602157-1"/>
    </source>
</evidence>
<feature type="binding site" evidence="7">
    <location>
        <position position="180"/>
    </location>
    <ligand>
        <name>cyanocob(III)alamin</name>
        <dbReference type="ChEBI" id="CHEBI:17439"/>
    </ligand>
</feature>
<organism evidence="10 11">
    <name type="scientific">Chiloscyllium punctatum</name>
    <name type="common">Brownbanded bambooshark</name>
    <name type="synonym">Hemiscyllium punctatum</name>
    <dbReference type="NCBI Taxonomy" id="137246"/>
    <lineage>
        <taxon>Eukaryota</taxon>
        <taxon>Metazoa</taxon>
        <taxon>Chordata</taxon>
        <taxon>Craniata</taxon>
        <taxon>Vertebrata</taxon>
        <taxon>Chondrichthyes</taxon>
        <taxon>Elasmobranchii</taxon>
        <taxon>Galeomorphii</taxon>
        <taxon>Galeoidea</taxon>
        <taxon>Orectolobiformes</taxon>
        <taxon>Hemiscylliidae</taxon>
        <taxon>Chiloscyllium</taxon>
    </lineage>
</organism>
<dbReference type="Proteomes" id="UP000287033">
    <property type="component" value="Unassembled WGS sequence"/>
</dbReference>
<comment type="caution">
    <text evidence="10">The sequence shown here is derived from an EMBL/GenBank/DDBJ whole genome shotgun (WGS) entry which is preliminary data.</text>
</comment>
<dbReference type="EMBL" id="BEZZ01000471">
    <property type="protein sequence ID" value="GCC32909.1"/>
    <property type="molecule type" value="Genomic_DNA"/>
</dbReference>
<reference evidence="10 11" key="1">
    <citation type="journal article" date="2018" name="Nat. Ecol. Evol.">
        <title>Shark genomes provide insights into elasmobranch evolution and the origin of vertebrates.</title>
        <authorList>
            <person name="Hara Y"/>
            <person name="Yamaguchi K"/>
            <person name="Onimaru K"/>
            <person name="Kadota M"/>
            <person name="Koyanagi M"/>
            <person name="Keeley SD"/>
            <person name="Tatsumi K"/>
            <person name="Tanaka K"/>
            <person name="Motone F"/>
            <person name="Kageyama Y"/>
            <person name="Nozu R"/>
            <person name="Adachi N"/>
            <person name="Nishimura O"/>
            <person name="Nakagawa R"/>
            <person name="Tanegashima C"/>
            <person name="Kiyatake I"/>
            <person name="Matsumoto R"/>
            <person name="Murakumo K"/>
            <person name="Nishida K"/>
            <person name="Terakita A"/>
            <person name="Kuratani S"/>
            <person name="Sato K"/>
            <person name="Hyodo S Kuraku.S."/>
        </authorList>
    </citation>
    <scope>NUCLEOTIDE SEQUENCE [LARGE SCALE GENOMIC DNA]</scope>
</reference>
<comment type="similarity">
    <text evidence="2">Belongs to the eukaryotic cobalamin transport proteins family.</text>
</comment>
<keyword evidence="3" id="KW-0171">Cobalt transport</keyword>
<dbReference type="PANTHER" id="PTHR10559">
    <property type="entry name" value="TRANSCOBALAMIN-1/GASTRIC INTRINSIC FACTOR"/>
    <property type="match status" value="1"/>
</dbReference>
<protein>
    <recommendedName>
        <fullName evidence="12">DUF4430 domain-containing protein</fullName>
    </recommendedName>
</protein>
<evidence type="ECO:0000256" key="3">
    <source>
        <dbReference type="ARBA" id="ARBA00022426"/>
    </source>
</evidence>
<dbReference type="GO" id="GO:0005615">
    <property type="term" value="C:extracellular space"/>
    <property type="evidence" value="ECO:0007669"/>
    <property type="project" value="TreeGrafter"/>
</dbReference>
<dbReference type="STRING" id="137246.A0A401SR75"/>
<dbReference type="InterPro" id="IPR002157">
    <property type="entry name" value="Cbl-bd_prot"/>
</dbReference>
<sequence length="353" mass="38534">MGTLPTLFLILVFLPHGLQSCGDYKECAAQLENQLDESLNDQDPDPSVVLSLCLVKHKIEPSIVNRLKETVISKGASMTSGKLGQYVLALICCCENPTKLTIDNELNHGINLESLLFDKLGQEIKSIEMNMHPLTTYYQVALAVLALCQDDYLIRKSDIKTFAQAVMNDELSFGGHFSVDTGAMAAMAFSCLHGSYKPADSIKIALTKLIMQIYCAKEAQGTIGNIYSTGLAMQALIANSDFIPFPVWNTSKIPERVVEEISQGAFSNSVMASQILPPLLDKTYLETGKGCFGGVSGTQSKAEMSYNRMITVDYTVNAGTGSHTHSTHLTVHAGTDLLNIMQIAQARDAEYFR</sequence>
<dbReference type="Gene3D" id="1.50.10.20">
    <property type="match status" value="1"/>
</dbReference>
<evidence type="ECO:0000256" key="4">
    <source>
        <dbReference type="ARBA" id="ARBA00022525"/>
    </source>
</evidence>
<comment type="subcellular location">
    <subcellularLocation>
        <location evidence="1">Secreted</location>
    </subcellularLocation>
</comment>
<dbReference type="GO" id="GO:0006824">
    <property type="term" value="P:cobalt ion transport"/>
    <property type="evidence" value="ECO:0007669"/>
    <property type="project" value="UniProtKB-KW"/>
</dbReference>
<evidence type="ECO:0000256" key="2">
    <source>
        <dbReference type="ARBA" id="ARBA00006449"/>
    </source>
</evidence>
<dbReference type="PROSITE" id="PS00468">
    <property type="entry name" value="COBALAMIN_BINDING"/>
    <property type="match status" value="1"/>
</dbReference>
<dbReference type="OMA" id="TMNQSKY"/>
<feature type="signal peptide" evidence="9">
    <location>
        <begin position="1"/>
        <end position="20"/>
    </location>
</feature>
<dbReference type="InterPro" id="IPR051588">
    <property type="entry name" value="Cobalamin_Transport"/>
</dbReference>
<dbReference type="GO" id="GO:0015889">
    <property type="term" value="P:cobalamin transport"/>
    <property type="evidence" value="ECO:0007669"/>
    <property type="project" value="InterPro"/>
</dbReference>
<name>A0A401SR75_CHIPU</name>
<evidence type="ECO:0000256" key="8">
    <source>
        <dbReference type="PIRSR" id="PIRSR602157-2"/>
    </source>
</evidence>
<evidence type="ECO:0000313" key="11">
    <source>
        <dbReference type="Proteomes" id="UP000287033"/>
    </source>
</evidence>
<keyword evidence="5 9" id="KW-0732">Signal</keyword>
<feature type="binding site" evidence="7">
    <location>
        <position position="274"/>
    </location>
    <ligand>
        <name>cyanocob(III)alamin</name>
        <dbReference type="ChEBI" id="CHEBI:17439"/>
    </ligand>
</feature>
<keyword evidence="3" id="KW-0813">Transport</keyword>
<keyword evidence="8" id="KW-1015">Disulfide bond</keyword>
<evidence type="ECO:0000256" key="6">
    <source>
        <dbReference type="ARBA" id="ARBA00023285"/>
    </source>
</evidence>
<keyword evidence="3" id="KW-0406">Ion transport</keyword>
<dbReference type="PANTHER" id="PTHR10559:SF15">
    <property type="entry name" value="COBALAMIN BINDING INTRINSIC FACTOR"/>
    <property type="match status" value="1"/>
</dbReference>
<gene>
    <name evidence="10" type="ORF">chiPu_0011373</name>
</gene>
<evidence type="ECO:0008006" key="12">
    <source>
        <dbReference type="Google" id="ProtNLM"/>
    </source>
</evidence>
<feature type="binding site" evidence="7">
    <location>
        <begin position="135"/>
        <end position="139"/>
    </location>
    <ligand>
        <name>cyanocob(III)alamin</name>
        <dbReference type="ChEBI" id="CHEBI:17439"/>
    </ligand>
</feature>
<dbReference type="Pfam" id="PF01122">
    <property type="entry name" value="Cobalamin_bind"/>
    <property type="match status" value="1"/>
</dbReference>